<dbReference type="Proteomes" id="UP000433309">
    <property type="component" value="Unassembled WGS sequence"/>
</dbReference>
<sequence length="232" mass="25262">MILHRRWKTLDGKRLSWLRAKYHFRVHADGNPEHGALGPLLVWNDDEVAVGAGFAMHGHRDVEIVTYVRQGVLGHRDTLGSEGTLHAGDVQVMSAGSGIQHEEFNRGEVPLLIYQIWLQPRESGGAPAWATRSFPARHQHGQFTVLASGFADDSMALPLRAEARVLCATLQAGQQIRHPLGLARQAYLVVVTGAIEVDGEAMDALDGGVILGVDSTVIEAREDAEIIMVEVA</sequence>
<accession>A0A6I2L760</accession>
<dbReference type="EMBL" id="WKJK01000011">
    <property type="protein sequence ID" value="MRW92506.1"/>
    <property type="molecule type" value="Genomic_DNA"/>
</dbReference>
<comment type="cofactor">
    <cofactor evidence="2">
        <name>Fe cation</name>
        <dbReference type="ChEBI" id="CHEBI:24875"/>
    </cofactor>
    <text evidence="2">Binds 1 Fe cation per subunit.</text>
</comment>
<dbReference type="GO" id="GO:0046872">
    <property type="term" value="F:metal ion binding"/>
    <property type="evidence" value="ECO:0007669"/>
    <property type="project" value="UniProtKB-KW"/>
</dbReference>
<evidence type="ECO:0000313" key="7">
    <source>
        <dbReference type="Proteomes" id="UP000433309"/>
    </source>
</evidence>
<dbReference type="InterPro" id="IPR014710">
    <property type="entry name" value="RmlC-like_jellyroll"/>
</dbReference>
<feature type="binding site" evidence="2">
    <location>
        <position position="59"/>
    </location>
    <ligand>
        <name>Fe cation</name>
        <dbReference type="ChEBI" id="CHEBI:24875"/>
    </ligand>
</feature>
<comment type="similarity">
    <text evidence="1 3">Belongs to the pirin family.</text>
</comment>
<organism evidence="6 7">
    <name type="scientific">Duganella guangzhouensis</name>
    <dbReference type="NCBI Taxonomy" id="2666084"/>
    <lineage>
        <taxon>Bacteria</taxon>
        <taxon>Pseudomonadati</taxon>
        <taxon>Pseudomonadota</taxon>
        <taxon>Betaproteobacteria</taxon>
        <taxon>Burkholderiales</taxon>
        <taxon>Oxalobacteraceae</taxon>
        <taxon>Telluria group</taxon>
        <taxon>Duganella</taxon>
    </lineage>
</organism>
<feature type="binding site" evidence="2">
    <location>
        <position position="57"/>
    </location>
    <ligand>
        <name>Fe cation</name>
        <dbReference type="ChEBI" id="CHEBI:24875"/>
    </ligand>
</feature>
<feature type="binding site" evidence="2">
    <location>
        <position position="103"/>
    </location>
    <ligand>
        <name>Fe cation</name>
        <dbReference type="ChEBI" id="CHEBI:24875"/>
    </ligand>
</feature>
<keyword evidence="2" id="KW-0408">Iron</keyword>
<feature type="domain" description="Pirin N-terminal" evidence="4">
    <location>
        <begin position="15"/>
        <end position="118"/>
    </location>
</feature>
<evidence type="ECO:0000313" key="6">
    <source>
        <dbReference type="EMBL" id="MRW92506.1"/>
    </source>
</evidence>
<dbReference type="Gene3D" id="2.60.120.10">
    <property type="entry name" value="Jelly Rolls"/>
    <property type="match status" value="2"/>
</dbReference>
<dbReference type="PIRSF" id="PIRSF006232">
    <property type="entry name" value="Pirin"/>
    <property type="match status" value="1"/>
</dbReference>
<dbReference type="AlphaFoldDB" id="A0A6I2L760"/>
<protein>
    <recommendedName>
        <fullName evidence="8">Pirin family protein</fullName>
    </recommendedName>
</protein>
<dbReference type="PANTHER" id="PTHR43212:SF3">
    <property type="entry name" value="QUERCETIN 2,3-DIOXYGENASE"/>
    <property type="match status" value="1"/>
</dbReference>
<feature type="domain" description="Quercetin 2,3-dioxygenase C-terminal cupin" evidence="5">
    <location>
        <begin position="151"/>
        <end position="231"/>
    </location>
</feature>
<dbReference type="Pfam" id="PF02678">
    <property type="entry name" value="Pirin"/>
    <property type="match status" value="1"/>
</dbReference>
<dbReference type="Pfam" id="PF17954">
    <property type="entry name" value="Pirin_C_2"/>
    <property type="match status" value="1"/>
</dbReference>
<dbReference type="InterPro" id="IPR012093">
    <property type="entry name" value="Pirin"/>
</dbReference>
<evidence type="ECO:0000259" key="5">
    <source>
        <dbReference type="Pfam" id="PF17954"/>
    </source>
</evidence>
<evidence type="ECO:0000259" key="4">
    <source>
        <dbReference type="Pfam" id="PF02678"/>
    </source>
</evidence>
<comment type="caution">
    <text evidence="6">The sequence shown here is derived from an EMBL/GenBank/DDBJ whole genome shotgun (WGS) entry which is preliminary data.</text>
</comment>
<keyword evidence="7" id="KW-1185">Reference proteome</keyword>
<evidence type="ECO:0000256" key="1">
    <source>
        <dbReference type="ARBA" id="ARBA00008416"/>
    </source>
</evidence>
<evidence type="ECO:0000256" key="3">
    <source>
        <dbReference type="RuleBase" id="RU003457"/>
    </source>
</evidence>
<name>A0A6I2L760_9BURK</name>
<gene>
    <name evidence="6" type="ORF">GJ699_21130</name>
</gene>
<dbReference type="InterPro" id="IPR003829">
    <property type="entry name" value="Pirin_N_dom"/>
</dbReference>
<dbReference type="RefSeq" id="WP_154379947.1">
    <property type="nucleotide sequence ID" value="NZ_WKJK01000011.1"/>
</dbReference>
<feature type="binding site" evidence="2">
    <location>
        <position position="101"/>
    </location>
    <ligand>
        <name>Fe cation</name>
        <dbReference type="ChEBI" id="CHEBI:24875"/>
    </ligand>
</feature>
<reference evidence="6 7" key="1">
    <citation type="submission" date="2019-11" db="EMBL/GenBank/DDBJ databases">
        <title>Novel species isolated from a subtropical stream in China.</title>
        <authorList>
            <person name="Lu H."/>
        </authorList>
    </citation>
    <scope>NUCLEOTIDE SEQUENCE [LARGE SCALE GENOMIC DNA]</scope>
    <source>
        <strain evidence="6 7">FT80W</strain>
    </source>
</reference>
<proteinExistence type="inferred from homology"/>
<dbReference type="InterPro" id="IPR011051">
    <property type="entry name" value="RmlC_Cupin_sf"/>
</dbReference>
<dbReference type="PANTHER" id="PTHR43212">
    <property type="entry name" value="QUERCETIN 2,3-DIOXYGENASE"/>
    <property type="match status" value="1"/>
</dbReference>
<dbReference type="InterPro" id="IPR041602">
    <property type="entry name" value="Quercetinase_C"/>
</dbReference>
<evidence type="ECO:0008006" key="8">
    <source>
        <dbReference type="Google" id="ProtNLM"/>
    </source>
</evidence>
<dbReference type="SUPFAM" id="SSF51182">
    <property type="entry name" value="RmlC-like cupins"/>
    <property type="match status" value="1"/>
</dbReference>
<evidence type="ECO:0000256" key="2">
    <source>
        <dbReference type="PIRSR" id="PIRSR006232-1"/>
    </source>
</evidence>
<keyword evidence="2" id="KW-0479">Metal-binding</keyword>